<dbReference type="InterPro" id="IPR050855">
    <property type="entry name" value="NDM-1-like"/>
</dbReference>
<evidence type="ECO:0000313" key="3">
    <source>
        <dbReference type="EMBL" id="MFA1773061.1"/>
    </source>
</evidence>
<dbReference type="GO" id="GO:0016787">
    <property type="term" value="F:hydrolase activity"/>
    <property type="evidence" value="ECO:0007669"/>
    <property type="project" value="UniProtKB-KW"/>
</dbReference>
<evidence type="ECO:0000259" key="1">
    <source>
        <dbReference type="SMART" id="SM00849"/>
    </source>
</evidence>
<reference evidence="3 5" key="3">
    <citation type="submission" date="2024-08" db="EMBL/GenBank/DDBJ databases">
        <authorList>
            <person name="Wei W."/>
        </authorList>
    </citation>
    <scope>NUCLEOTIDE SEQUENCE [LARGE SCALE GENOMIC DNA]</scope>
    <source>
        <strain evidence="3 5">XU2</strain>
    </source>
</reference>
<dbReference type="Proteomes" id="UP000323866">
    <property type="component" value="Unassembled WGS sequence"/>
</dbReference>
<protein>
    <submittedName>
        <fullName evidence="2">MBL fold metallo-hydrolase</fullName>
    </submittedName>
</protein>
<sequence length="287" mass="32003">MDSNLKQSDDNKFIPMTSISSGKGWQVRPDVYYYTNQIVNFVIIGSREHWVLVDAGMPKCADEILDLARSLFGEGARPKAIILTHGHFDHVGSLVGLLEAWDVPVYAHLYEFPFLTGKQAYPEPDTTVEGGMLAKISSIYPHEPINISGANLQVLPEDGTVPELPDWHWVFTPGHSPGQIALFREKDRTLISADAVITVKQDSFYKVLMQTQEIQGPPRYLTTDWTAAWESVKKLAALNPDLIIPGHGKYMAGEELRQGLQKLVQEFDTIAIPKHGKFVDGHEKPAS</sequence>
<proteinExistence type="predicted"/>
<dbReference type="RefSeq" id="WP_149098285.1">
    <property type="nucleotide sequence ID" value="NZ_BMMG01000003.1"/>
</dbReference>
<dbReference type="OrthoDB" id="9802248at2"/>
<name>A0A5M8QGR9_9BACT</name>
<dbReference type="PANTHER" id="PTHR42951:SF17">
    <property type="entry name" value="METALLO-BETA-LACTAMASE DOMAIN-CONTAINING PROTEIN"/>
    <property type="match status" value="1"/>
</dbReference>
<keyword evidence="5" id="KW-1185">Reference proteome</keyword>
<organism evidence="2 4">
    <name type="scientific">Rufibacter glacialis</name>
    <dbReference type="NCBI Taxonomy" id="1259555"/>
    <lineage>
        <taxon>Bacteria</taxon>
        <taxon>Pseudomonadati</taxon>
        <taxon>Bacteroidota</taxon>
        <taxon>Cytophagia</taxon>
        <taxon>Cytophagales</taxon>
        <taxon>Hymenobacteraceae</taxon>
        <taxon>Rufibacter</taxon>
    </lineage>
</organism>
<dbReference type="AlphaFoldDB" id="A0A5M8QGR9"/>
<keyword evidence="2" id="KW-0378">Hydrolase</keyword>
<dbReference type="PANTHER" id="PTHR42951">
    <property type="entry name" value="METALLO-BETA-LACTAMASE DOMAIN-CONTAINING"/>
    <property type="match status" value="1"/>
</dbReference>
<dbReference type="InterPro" id="IPR001279">
    <property type="entry name" value="Metallo-B-lactamas"/>
</dbReference>
<reference evidence="2 4" key="2">
    <citation type="submission" date="2019-09" db="EMBL/GenBank/DDBJ databases">
        <title>A bacterium isolated from glacier soil.</title>
        <authorList>
            <person name="Liu Q."/>
        </authorList>
    </citation>
    <scope>NUCLEOTIDE SEQUENCE [LARGE SCALE GENOMIC DNA]</scope>
    <source>
        <strain evidence="2 4">MDT1-10-3</strain>
    </source>
</reference>
<evidence type="ECO:0000313" key="2">
    <source>
        <dbReference type="EMBL" id="KAA6434341.1"/>
    </source>
</evidence>
<evidence type="ECO:0000313" key="4">
    <source>
        <dbReference type="Proteomes" id="UP000323866"/>
    </source>
</evidence>
<dbReference type="SMART" id="SM00849">
    <property type="entry name" value="Lactamase_B"/>
    <property type="match status" value="1"/>
</dbReference>
<comment type="caution">
    <text evidence="2">The sequence shown here is derived from an EMBL/GenBank/DDBJ whole genome shotgun (WGS) entry which is preliminary data.</text>
</comment>
<dbReference type="EMBL" id="JBGOGF010000010">
    <property type="protein sequence ID" value="MFA1773061.1"/>
    <property type="molecule type" value="Genomic_DNA"/>
</dbReference>
<dbReference type="Gene3D" id="3.60.15.10">
    <property type="entry name" value="Ribonuclease Z/Hydroxyacylglutathione hydrolase-like"/>
    <property type="match status" value="1"/>
</dbReference>
<feature type="domain" description="Metallo-beta-lactamase" evidence="1">
    <location>
        <begin position="38"/>
        <end position="247"/>
    </location>
</feature>
<dbReference type="Pfam" id="PF00753">
    <property type="entry name" value="Lactamase_B"/>
    <property type="match status" value="1"/>
</dbReference>
<gene>
    <name evidence="3" type="ORF">ACD591_17310</name>
    <name evidence="2" type="ORF">FOE74_09045</name>
</gene>
<accession>A0A5M8QGR9</accession>
<evidence type="ECO:0000313" key="5">
    <source>
        <dbReference type="Proteomes" id="UP001570846"/>
    </source>
</evidence>
<reference evidence="2 4" key="1">
    <citation type="submission" date="2019-07" db="EMBL/GenBank/DDBJ databases">
        <authorList>
            <person name="Qu J.-H."/>
        </authorList>
    </citation>
    <scope>NUCLEOTIDE SEQUENCE [LARGE SCALE GENOMIC DNA]</scope>
    <source>
        <strain evidence="2 4">MDT1-10-3</strain>
    </source>
</reference>
<dbReference type="CDD" id="cd07721">
    <property type="entry name" value="yflN-like_MBL-fold"/>
    <property type="match status" value="1"/>
</dbReference>
<dbReference type="InterPro" id="IPR036866">
    <property type="entry name" value="RibonucZ/Hydroxyglut_hydro"/>
</dbReference>
<dbReference type="EMBL" id="VKKZ01000020">
    <property type="protein sequence ID" value="KAA6434341.1"/>
    <property type="molecule type" value="Genomic_DNA"/>
</dbReference>
<dbReference type="Proteomes" id="UP001570846">
    <property type="component" value="Unassembled WGS sequence"/>
</dbReference>
<dbReference type="SUPFAM" id="SSF56281">
    <property type="entry name" value="Metallo-hydrolase/oxidoreductase"/>
    <property type="match status" value="1"/>
</dbReference>